<dbReference type="PROSITE" id="PS00194">
    <property type="entry name" value="THIOREDOXIN_1"/>
    <property type="match status" value="1"/>
</dbReference>
<dbReference type="Proteomes" id="UP001254165">
    <property type="component" value="Unassembled WGS sequence"/>
</dbReference>
<accession>A0ABU3NJ22</accession>
<evidence type="ECO:0000259" key="2">
    <source>
        <dbReference type="PROSITE" id="PS51352"/>
    </source>
</evidence>
<name>A0ABU3NJ22_9CHLR</name>
<dbReference type="RefSeq" id="WP_315623341.1">
    <property type="nucleotide sequence ID" value="NZ_JAUHMF010000001.1"/>
</dbReference>
<organism evidence="3 4">
    <name type="scientific">Thermanaerothrix solaris</name>
    <dbReference type="NCBI Taxonomy" id="3058434"/>
    <lineage>
        <taxon>Bacteria</taxon>
        <taxon>Bacillati</taxon>
        <taxon>Chloroflexota</taxon>
        <taxon>Anaerolineae</taxon>
        <taxon>Anaerolineales</taxon>
        <taxon>Anaerolineaceae</taxon>
        <taxon>Thermanaerothrix</taxon>
    </lineage>
</organism>
<evidence type="ECO:0000313" key="3">
    <source>
        <dbReference type="EMBL" id="MDT8896802.1"/>
    </source>
</evidence>
<keyword evidence="1" id="KW-0812">Transmembrane</keyword>
<keyword evidence="1" id="KW-1133">Transmembrane helix</keyword>
<comment type="caution">
    <text evidence="3">The sequence shown here is derived from an EMBL/GenBank/DDBJ whole genome shotgun (WGS) entry which is preliminary data.</text>
</comment>
<gene>
    <name evidence="3" type="ORF">QYE77_00870</name>
</gene>
<evidence type="ECO:0000256" key="1">
    <source>
        <dbReference type="SAM" id="Phobius"/>
    </source>
</evidence>
<dbReference type="CDD" id="cd02966">
    <property type="entry name" value="TlpA_like_family"/>
    <property type="match status" value="1"/>
</dbReference>
<sequence>MLVCLQKRWRFISVITALLSLLWLGFSTYWFPPHNDRYMAPKTGFIAPHFELTTLNGETLDLAQIQAQVVILNFWATWCPPCRAEMPTFERLSHEFEPDQVLFIGVNATFQDNLSNIHQFMRENNITFPVVLDFDGKVSRAYQIQAFPTTFLLARDKSIRSMMIGGPVLAAWLRSEIEQILHH</sequence>
<feature type="domain" description="Thioredoxin" evidence="2">
    <location>
        <begin position="41"/>
        <end position="182"/>
    </location>
</feature>
<keyword evidence="1" id="KW-0472">Membrane</keyword>
<dbReference type="InterPro" id="IPR000866">
    <property type="entry name" value="AhpC/TSA"/>
</dbReference>
<dbReference type="PANTHER" id="PTHR42852">
    <property type="entry name" value="THIOL:DISULFIDE INTERCHANGE PROTEIN DSBE"/>
    <property type="match status" value="1"/>
</dbReference>
<dbReference type="InterPro" id="IPR050553">
    <property type="entry name" value="Thioredoxin_ResA/DsbE_sf"/>
</dbReference>
<reference evidence="3 4" key="1">
    <citation type="submission" date="2023-07" db="EMBL/GenBank/DDBJ databases">
        <title>Novel species of Thermanaerothrix with wide hydrolytic capabilities.</title>
        <authorList>
            <person name="Zayulina K.S."/>
            <person name="Podosokorskaya O.A."/>
            <person name="Elcheninov A.G."/>
        </authorList>
    </citation>
    <scope>NUCLEOTIDE SEQUENCE [LARGE SCALE GENOMIC DNA]</scope>
    <source>
        <strain evidence="3 4">4228-RoL</strain>
    </source>
</reference>
<evidence type="ECO:0000313" key="4">
    <source>
        <dbReference type="Proteomes" id="UP001254165"/>
    </source>
</evidence>
<dbReference type="Gene3D" id="3.40.30.10">
    <property type="entry name" value="Glutaredoxin"/>
    <property type="match status" value="1"/>
</dbReference>
<dbReference type="InterPro" id="IPR013766">
    <property type="entry name" value="Thioredoxin_domain"/>
</dbReference>
<dbReference type="PANTHER" id="PTHR42852:SF17">
    <property type="entry name" value="THIOREDOXIN-LIKE PROTEIN HI_1115"/>
    <property type="match status" value="1"/>
</dbReference>
<proteinExistence type="predicted"/>
<dbReference type="SUPFAM" id="SSF52833">
    <property type="entry name" value="Thioredoxin-like"/>
    <property type="match status" value="1"/>
</dbReference>
<dbReference type="EMBL" id="JAUHMF010000001">
    <property type="protein sequence ID" value="MDT8896802.1"/>
    <property type="molecule type" value="Genomic_DNA"/>
</dbReference>
<dbReference type="InterPro" id="IPR017937">
    <property type="entry name" value="Thioredoxin_CS"/>
</dbReference>
<dbReference type="Pfam" id="PF00578">
    <property type="entry name" value="AhpC-TSA"/>
    <property type="match status" value="1"/>
</dbReference>
<keyword evidence="4" id="KW-1185">Reference proteome</keyword>
<protein>
    <submittedName>
        <fullName evidence="3">TlpA disulfide reductase family protein</fullName>
    </submittedName>
</protein>
<feature type="transmembrane region" description="Helical" evidence="1">
    <location>
        <begin position="12"/>
        <end position="31"/>
    </location>
</feature>
<dbReference type="PROSITE" id="PS51352">
    <property type="entry name" value="THIOREDOXIN_2"/>
    <property type="match status" value="1"/>
</dbReference>
<dbReference type="InterPro" id="IPR036249">
    <property type="entry name" value="Thioredoxin-like_sf"/>
</dbReference>